<dbReference type="EMBL" id="JAOQBH010000011">
    <property type="protein sequence ID" value="KAJ4129044.1"/>
    <property type="molecule type" value="Genomic_DNA"/>
</dbReference>
<dbReference type="Proteomes" id="UP001152024">
    <property type="component" value="Unassembled WGS sequence"/>
</dbReference>
<protein>
    <submittedName>
        <fullName evidence="3">Uncharacterized protein</fullName>
    </submittedName>
</protein>
<name>A0ABQ8R803_FUSEQ</name>
<keyword evidence="4" id="KW-1185">Reference proteome</keyword>
<feature type="compositionally biased region" description="Low complexity" evidence="1">
    <location>
        <begin position="82"/>
        <end position="91"/>
    </location>
</feature>
<keyword evidence="2" id="KW-0732">Signal</keyword>
<organism evidence="3 4">
    <name type="scientific">Fusarium equiseti</name>
    <name type="common">Fusarium scirpi</name>
    <dbReference type="NCBI Taxonomy" id="61235"/>
    <lineage>
        <taxon>Eukaryota</taxon>
        <taxon>Fungi</taxon>
        <taxon>Dikarya</taxon>
        <taxon>Ascomycota</taxon>
        <taxon>Pezizomycotina</taxon>
        <taxon>Sordariomycetes</taxon>
        <taxon>Hypocreomycetidae</taxon>
        <taxon>Hypocreales</taxon>
        <taxon>Nectriaceae</taxon>
        <taxon>Fusarium</taxon>
        <taxon>Fusarium incarnatum-equiseti species complex</taxon>
    </lineage>
</organism>
<feature type="signal peptide" evidence="2">
    <location>
        <begin position="1"/>
        <end position="15"/>
    </location>
</feature>
<evidence type="ECO:0000313" key="3">
    <source>
        <dbReference type="EMBL" id="KAJ4129044.1"/>
    </source>
</evidence>
<evidence type="ECO:0000256" key="1">
    <source>
        <dbReference type="SAM" id="MobiDB-lite"/>
    </source>
</evidence>
<evidence type="ECO:0000313" key="4">
    <source>
        <dbReference type="Proteomes" id="UP001152024"/>
    </source>
</evidence>
<proteinExistence type="predicted"/>
<sequence length="301" mass="31556">MSRLLMFAMAGLALAGPCKPGSSTTETSVSYAATLSSATTEGLSASATETATLTDETTTHFVPSETTSVEQTATLAVTSDTTLETSLSSTEAPAVETTHDASTDTSAISTDFSTETTLSTIATSTVAETTAQAEPANPLQTLKLLAVGSMDPSLATSGAIGFSSLETNTFNNRQFYMTFQSDPSINQLYTIHKDTGEVKALNGPSDVVGKSGSYNFSPGSGNPYGAVMIQSSGASPLNCKVVDAEGYQYLQCKFGTDKVADFWTCKQRLVLVYPGYDLSRCAMYGDIYTGYKIPIITVTSS</sequence>
<feature type="chain" id="PRO_5047245192" evidence="2">
    <location>
        <begin position="16"/>
        <end position="301"/>
    </location>
</feature>
<feature type="region of interest" description="Disordered" evidence="1">
    <location>
        <begin position="82"/>
        <end position="106"/>
    </location>
</feature>
<reference evidence="3" key="1">
    <citation type="submission" date="2022-09" db="EMBL/GenBank/DDBJ databases">
        <title>Fusarium specimens isolated from Avocado Roots.</title>
        <authorList>
            <person name="Stajich J."/>
            <person name="Roper C."/>
            <person name="Heimlech-Rivalta G."/>
        </authorList>
    </citation>
    <scope>NUCLEOTIDE SEQUENCE</scope>
    <source>
        <strain evidence="3">CF00095</strain>
    </source>
</reference>
<comment type="caution">
    <text evidence="3">The sequence shown here is derived from an EMBL/GenBank/DDBJ whole genome shotgun (WGS) entry which is preliminary data.</text>
</comment>
<evidence type="ECO:0000256" key="2">
    <source>
        <dbReference type="SAM" id="SignalP"/>
    </source>
</evidence>
<gene>
    <name evidence="3" type="ORF">NW768_007573</name>
</gene>
<accession>A0ABQ8R803</accession>